<dbReference type="Proteomes" id="UP001560685">
    <property type="component" value="Unassembled WGS sequence"/>
</dbReference>
<protein>
    <submittedName>
        <fullName evidence="1">Uncharacterized protein</fullName>
    </submittedName>
</protein>
<evidence type="ECO:0000313" key="2">
    <source>
        <dbReference type="Proteomes" id="UP001560685"/>
    </source>
</evidence>
<organism evidence="1 2">
    <name type="scientific">Hyphococcus lacteus</name>
    <dbReference type="NCBI Taxonomy" id="3143536"/>
    <lineage>
        <taxon>Bacteria</taxon>
        <taxon>Pseudomonadati</taxon>
        <taxon>Pseudomonadota</taxon>
        <taxon>Alphaproteobacteria</taxon>
        <taxon>Parvularculales</taxon>
        <taxon>Parvularculaceae</taxon>
        <taxon>Hyphococcus</taxon>
    </lineage>
</organism>
<gene>
    <name evidence="1" type="ORF">ABFZ84_07640</name>
</gene>
<reference evidence="1 2" key="1">
    <citation type="submission" date="2024-05" db="EMBL/GenBank/DDBJ databases">
        <title>Three bacterial strains, DH-69, EH-24, and ECK-19 isolated from coastal sediments.</title>
        <authorList>
            <person name="Ye Y.-Q."/>
            <person name="Du Z.-J."/>
        </authorList>
    </citation>
    <scope>NUCLEOTIDE SEQUENCE [LARGE SCALE GENOMIC DNA]</scope>
    <source>
        <strain evidence="1 2">ECK-19</strain>
    </source>
</reference>
<accession>A0ABV3Z3Q8</accession>
<evidence type="ECO:0000313" key="1">
    <source>
        <dbReference type="EMBL" id="MEX6633420.1"/>
    </source>
</evidence>
<dbReference type="EMBL" id="JBEHZE010000001">
    <property type="protein sequence ID" value="MEX6633420.1"/>
    <property type="molecule type" value="Genomic_DNA"/>
</dbReference>
<dbReference type="RefSeq" id="WP_369313379.1">
    <property type="nucleotide sequence ID" value="NZ_JBEHZE010000001.1"/>
</dbReference>
<sequence length="640" mass="71526">MNSDNATPPRHEQPNFNLEIRDDRPFFDCVQGALSDILHPFLVNASIVDGQEKAALLVQPFNNGETDQPTEILAELFVIDLLDKENLERLFSIIAKHKEHASGLRSEEGAGKERGGLVCFILAESSALTLHDISREVQKLNSQFDSSLWPDAYAVYGLGVINYAAYVPGRKETGDFFLPPKGIRTKGPVPSVSIQLIMRASRTHVFAKVASLLVARCGIYDNAAGLPNFITVSSGFPAQGLSAMTYQFNLSGILAPQIFEQAIAERMPGARFNVVSGDERLASVRYLEWQDGGVFVVRGRFPIDIFLSFMQSVVPALKPEDLHFFRHDDVQASYVLPISFQQFVQTLQAFSQCSSNMAIEPDTQKHVVEKISDEGTSSPFIARMMLGIFSIRDAVFHESSRRKRFDDLYEDVLNGVNSLREACQEIRSTWETHKGRFESGEIVKISGNAIHVNESIDRSLRREFETLLNASARVIKQSTQSLLKEYGLDIGFLFKKASTFQTGINKLRLSDPLVADYLLSARSWTEPLILMRNDQLEHGKPISIKVAYSASASAPTITEPSISTERVTDFADRILNSTLNFVEDMIVYCLQRMMSDGLTVAEIPVANREKSSPERFYLTIEPGGDAPWRIQFIEAAFDDR</sequence>
<name>A0ABV3Z3Q8_9PROT</name>
<comment type="caution">
    <text evidence="1">The sequence shown here is derived from an EMBL/GenBank/DDBJ whole genome shotgun (WGS) entry which is preliminary data.</text>
</comment>
<keyword evidence="2" id="KW-1185">Reference proteome</keyword>
<proteinExistence type="predicted"/>